<reference evidence="2" key="1">
    <citation type="submission" date="2016-02" db="EMBL/GenBank/DDBJ databases">
        <authorList>
            <person name="Holder M.E."/>
            <person name="Ajami N.J."/>
            <person name="Petrosino J.F."/>
        </authorList>
    </citation>
    <scope>NUCLEOTIDE SEQUENCE [LARGE SCALE GENOMIC DNA]</scope>
    <source>
        <strain evidence="2">CCUG 36733</strain>
    </source>
</reference>
<evidence type="ECO:0000313" key="2">
    <source>
        <dbReference type="Proteomes" id="UP000065220"/>
    </source>
</evidence>
<proteinExistence type="predicted"/>
<dbReference type="STRING" id="111015.AXF14_12350"/>
<dbReference type="OrthoDB" id="4376397at2"/>
<protein>
    <recommendedName>
        <fullName evidence="3">DUF4276 family protein</fullName>
    </recommendedName>
</protein>
<gene>
    <name evidence="1" type="ORF">AXF14_12350</name>
</gene>
<dbReference type="EMBL" id="CP014228">
    <property type="protein sequence ID" value="AMD88225.1"/>
    <property type="molecule type" value="Genomic_DNA"/>
</dbReference>
<keyword evidence="2" id="KW-1185">Reference proteome</keyword>
<name>A0A0X8JG51_ACTRD</name>
<dbReference type="Proteomes" id="UP000065220">
    <property type="component" value="Chromosome"/>
</dbReference>
<organism evidence="1 2">
    <name type="scientific">Actinomyces radicidentis</name>
    <dbReference type="NCBI Taxonomy" id="111015"/>
    <lineage>
        <taxon>Bacteria</taxon>
        <taxon>Bacillati</taxon>
        <taxon>Actinomycetota</taxon>
        <taxon>Actinomycetes</taxon>
        <taxon>Actinomycetales</taxon>
        <taxon>Actinomycetaceae</taxon>
        <taxon>Actinomyces</taxon>
    </lineage>
</organism>
<dbReference type="AlphaFoldDB" id="A0A0X8JG51"/>
<dbReference type="RefSeq" id="WP_067943652.1">
    <property type="nucleotide sequence ID" value="NZ_CAUHMM010000161.1"/>
</dbReference>
<accession>A0A0X8JG51</accession>
<sequence length="203" mass="21918">MTQAAPAVSVAVEGDSDTGMAEAVLRAVGLTLSRPVLVKHGVAKLDTLIPGLARTGPRSAWIVFRDADQACPVELHSKLIGARPHGAGFELRFACSMTEAWLLADGAGFASFFRVAPARLPRTPDSLPHAKHELIRLCQTSRSRSIRGAMARQDGSPGPLYVSTLNDFARTAWNVEDARDSSPSLSRSLERLVALRRELEHLT</sequence>
<evidence type="ECO:0008006" key="3">
    <source>
        <dbReference type="Google" id="ProtNLM"/>
    </source>
</evidence>
<dbReference type="KEGG" id="ard:AXF14_12350"/>
<evidence type="ECO:0000313" key="1">
    <source>
        <dbReference type="EMBL" id="AMD88225.1"/>
    </source>
</evidence>